<keyword evidence="2" id="KW-1185">Reference proteome</keyword>
<reference evidence="1" key="1">
    <citation type="submission" date="2023-03" db="EMBL/GenBank/DDBJ databases">
        <title>Massive genome expansion in bonnet fungi (Mycena s.s.) driven by repeated elements and novel gene families across ecological guilds.</title>
        <authorList>
            <consortium name="Lawrence Berkeley National Laboratory"/>
            <person name="Harder C.B."/>
            <person name="Miyauchi S."/>
            <person name="Viragh M."/>
            <person name="Kuo A."/>
            <person name="Thoen E."/>
            <person name="Andreopoulos B."/>
            <person name="Lu D."/>
            <person name="Skrede I."/>
            <person name="Drula E."/>
            <person name="Henrissat B."/>
            <person name="Morin E."/>
            <person name="Kohler A."/>
            <person name="Barry K."/>
            <person name="LaButti K."/>
            <person name="Morin E."/>
            <person name="Salamov A."/>
            <person name="Lipzen A."/>
            <person name="Mereny Z."/>
            <person name="Hegedus B."/>
            <person name="Baldrian P."/>
            <person name="Stursova M."/>
            <person name="Weitz H."/>
            <person name="Taylor A."/>
            <person name="Grigoriev I.V."/>
            <person name="Nagy L.G."/>
            <person name="Martin F."/>
            <person name="Kauserud H."/>
        </authorList>
    </citation>
    <scope>NUCLEOTIDE SEQUENCE</scope>
    <source>
        <strain evidence="1">CBHHK182m</strain>
    </source>
</reference>
<organism evidence="1 2">
    <name type="scientific">Mycena metata</name>
    <dbReference type="NCBI Taxonomy" id="1033252"/>
    <lineage>
        <taxon>Eukaryota</taxon>
        <taxon>Fungi</taxon>
        <taxon>Dikarya</taxon>
        <taxon>Basidiomycota</taxon>
        <taxon>Agaricomycotina</taxon>
        <taxon>Agaricomycetes</taxon>
        <taxon>Agaricomycetidae</taxon>
        <taxon>Agaricales</taxon>
        <taxon>Marasmiineae</taxon>
        <taxon>Mycenaceae</taxon>
        <taxon>Mycena</taxon>
    </lineage>
</organism>
<sequence length="462" mass="51031">MYEPELKVAPRASEFDAKASRVGKTKVGSTAKKNLATEEGWKRSLSLRGGSQEEASGGRRLQADVGFAVISVIAVRLMITTNLSSTLMTAPTIPIELQERILDHLRGDISVCQAWTPNTRSHLFRRFKVLPHDPDAFRKCGKYVDQVPHLAEYIRELEIQSGPGVLLEQESNALNALCTLLDRTHSLRTVVISTRSSTMQAWRNTSSDFRVSLSGALQRSLSSLTHILLDGFSFAVSDLRLVYGMRRLEYVGLERMGAELDDEISPIPAFDDEPQSGSLRTLTLYFSFSDPGNGPLIAGVIDALHSVQVSHITSLRLGGVIGLSVFEALPPSWLSRVTHLGLELANLRPIPHDISALESFMMKLLPTNQLLSIVTTVAAHGPPVYRDAVQRHYDFCLTRANVVKIQWEDGKLETLEPAFPGLFADGTMQVGKFRHAKCLKDCVVTLDAKFDSFRLLAISEAH</sequence>
<protein>
    <submittedName>
        <fullName evidence="1">Uncharacterized protein</fullName>
    </submittedName>
</protein>
<gene>
    <name evidence="1" type="ORF">B0H16DRAFT_1683637</name>
</gene>
<evidence type="ECO:0000313" key="1">
    <source>
        <dbReference type="EMBL" id="KAJ7778402.1"/>
    </source>
</evidence>
<accession>A0AAD7K4W1</accession>
<dbReference type="Proteomes" id="UP001215598">
    <property type="component" value="Unassembled WGS sequence"/>
</dbReference>
<dbReference type="EMBL" id="JARKIB010000007">
    <property type="protein sequence ID" value="KAJ7778402.1"/>
    <property type="molecule type" value="Genomic_DNA"/>
</dbReference>
<evidence type="ECO:0000313" key="2">
    <source>
        <dbReference type="Proteomes" id="UP001215598"/>
    </source>
</evidence>
<proteinExistence type="predicted"/>
<name>A0AAD7K4W1_9AGAR</name>
<comment type="caution">
    <text evidence="1">The sequence shown here is derived from an EMBL/GenBank/DDBJ whole genome shotgun (WGS) entry which is preliminary data.</text>
</comment>
<dbReference type="AlphaFoldDB" id="A0AAD7K4W1"/>